<dbReference type="OrthoDB" id="43754at2157"/>
<dbReference type="Pfam" id="PF00583">
    <property type="entry name" value="Acetyltransf_1"/>
    <property type="match status" value="1"/>
</dbReference>
<accession>A0A650CR44</accession>
<dbReference type="CDD" id="cd04301">
    <property type="entry name" value="NAT_SF"/>
    <property type="match status" value="1"/>
</dbReference>
<evidence type="ECO:0000313" key="3">
    <source>
        <dbReference type="Proteomes" id="UP000423396"/>
    </source>
</evidence>
<dbReference type="InterPro" id="IPR016181">
    <property type="entry name" value="Acyl_CoA_acyltransferase"/>
</dbReference>
<proteinExistence type="predicted"/>
<dbReference type="InterPro" id="IPR000182">
    <property type="entry name" value="GNAT_dom"/>
</dbReference>
<reference evidence="2 3" key="1">
    <citation type="submission" date="2019-10" db="EMBL/GenBank/DDBJ databases">
        <title>Genome Sequences from Six Type Strain Members of the Archaeal Family Sulfolobaceae: Acidianus ambivalens, Acidianus infernus, Metallosphaera prunae, Stygiolobus azoricus, Sulfolobus metallicus, and Sulfurisphaera ohwakuensis.</title>
        <authorList>
            <person name="Counts J.A."/>
            <person name="Kelly R.M."/>
        </authorList>
    </citation>
    <scope>NUCLEOTIDE SEQUENCE [LARGE SCALE GENOMIC DNA]</scope>
    <source>
        <strain evidence="2 3">FC6</strain>
    </source>
</reference>
<organism evidence="2 3">
    <name type="scientific">Stygiolobus azoricus</name>
    <dbReference type="NCBI Taxonomy" id="41675"/>
    <lineage>
        <taxon>Archaea</taxon>
        <taxon>Thermoproteota</taxon>
        <taxon>Thermoprotei</taxon>
        <taxon>Sulfolobales</taxon>
        <taxon>Sulfolobaceae</taxon>
        <taxon>Stygiolobus</taxon>
    </lineage>
</organism>
<dbReference type="AlphaFoldDB" id="A0A650CR44"/>
<dbReference type="KEGG" id="sazo:D1868_10190"/>
<dbReference type="Proteomes" id="UP000423396">
    <property type="component" value="Chromosome"/>
</dbReference>
<dbReference type="RefSeq" id="WP_156007772.1">
    <property type="nucleotide sequence ID" value="NZ_CP045483.1"/>
</dbReference>
<dbReference type="SUPFAM" id="SSF55729">
    <property type="entry name" value="Acyl-CoA N-acyltransferases (Nat)"/>
    <property type="match status" value="1"/>
</dbReference>
<name>A0A650CR44_9CREN</name>
<dbReference type="Gene3D" id="3.40.630.30">
    <property type="match status" value="1"/>
</dbReference>
<dbReference type="PROSITE" id="PS51186">
    <property type="entry name" value="GNAT"/>
    <property type="match status" value="1"/>
</dbReference>
<gene>
    <name evidence="2" type="ORF">D1868_10190</name>
</gene>
<protein>
    <submittedName>
        <fullName evidence="2">GNAT family N-acetyltransferase</fullName>
    </submittedName>
</protein>
<dbReference type="GO" id="GO:0016747">
    <property type="term" value="F:acyltransferase activity, transferring groups other than amino-acyl groups"/>
    <property type="evidence" value="ECO:0007669"/>
    <property type="project" value="InterPro"/>
</dbReference>
<dbReference type="PANTHER" id="PTHR43072">
    <property type="entry name" value="N-ACETYLTRANSFERASE"/>
    <property type="match status" value="1"/>
</dbReference>
<keyword evidence="3" id="KW-1185">Reference proteome</keyword>
<evidence type="ECO:0000259" key="1">
    <source>
        <dbReference type="PROSITE" id="PS51186"/>
    </source>
</evidence>
<dbReference type="GeneID" id="42799444"/>
<keyword evidence="2" id="KW-0808">Transferase</keyword>
<feature type="domain" description="N-acetyltransferase" evidence="1">
    <location>
        <begin position="1"/>
        <end position="128"/>
    </location>
</feature>
<sequence>MDIEELISKSLSTFDKYYALKNVNCSKVLIAKVNGKEVGFAELKRRKNIGAIFYLGVLPEYRGKGIGKDLVRKAEEYFKAKGLSLVVASTRSWNIAAVKMFSSLNYKIIKKERVQKFIIELLDATEDDLILCKELGHSSCDEIKKK</sequence>
<evidence type="ECO:0000313" key="2">
    <source>
        <dbReference type="EMBL" id="QGR20321.1"/>
    </source>
</evidence>
<dbReference type="EMBL" id="CP045483">
    <property type="protein sequence ID" value="QGR20321.1"/>
    <property type="molecule type" value="Genomic_DNA"/>
</dbReference>